<dbReference type="CDD" id="cd07750">
    <property type="entry name" value="PolyPPase_VTC_like"/>
    <property type="match status" value="1"/>
</dbReference>
<organism evidence="2 3">
    <name type="scientific">Candidatus Doudnabacteria bacterium RIFCSPLOWO2_02_FULL_48_13</name>
    <dbReference type="NCBI Taxonomy" id="1817845"/>
    <lineage>
        <taxon>Bacteria</taxon>
        <taxon>Candidatus Doudnaibacteriota</taxon>
    </lineage>
</organism>
<evidence type="ECO:0000259" key="1">
    <source>
        <dbReference type="Pfam" id="PF09359"/>
    </source>
</evidence>
<dbReference type="EMBL" id="MFFF01000018">
    <property type="protein sequence ID" value="OGE99655.1"/>
    <property type="molecule type" value="Genomic_DNA"/>
</dbReference>
<evidence type="ECO:0000313" key="2">
    <source>
        <dbReference type="EMBL" id="OGE99655.1"/>
    </source>
</evidence>
<dbReference type="Proteomes" id="UP000177235">
    <property type="component" value="Unassembled WGS sequence"/>
</dbReference>
<protein>
    <recommendedName>
        <fullName evidence="1">VTC domain-containing protein</fullName>
    </recommendedName>
</protein>
<sequence>MNWDPYARETGKGYYRVNSLYFDTADYACFWDKEAGVADRKKLRLRYYGDALQNDSVVYAEIKRKKDALVIKDRLTVKPTEAAPQNFRRKLHELYKAEPGREFHREIYWFLQRNNLRPKLFVSYARTALLAKRNKEFRVTVDEDIVASLQRDLGKHATRVAKIYPDGVVLEVKYQNVLPAWFHGVLQKFNLERLAFSKYGNAVRRLIPDFDDNNYKPI</sequence>
<comment type="caution">
    <text evidence="2">The sequence shown here is derived from an EMBL/GenBank/DDBJ whole genome shotgun (WGS) entry which is preliminary data.</text>
</comment>
<proteinExistence type="predicted"/>
<dbReference type="InterPro" id="IPR042267">
    <property type="entry name" value="VTC_sf"/>
</dbReference>
<accession>A0A1F5QBV4</accession>
<gene>
    <name evidence="2" type="ORF">A3J05_00485</name>
</gene>
<feature type="domain" description="VTC" evidence="1">
    <location>
        <begin position="2"/>
        <end position="206"/>
    </location>
</feature>
<evidence type="ECO:0000313" key="3">
    <source>
        <dbReference type="Proteomes" id="UP000177235"/>
    </source>
</evidence>
<dbReference type="Pfam" id="PF09359">
    <property type="entry name" value="VTC"/>
    <property type="match status" value="1"/>
</dbReference>
<dbReference type="AlphaFoldDB" id="A0A1F5QBV4"/>
<name>A0A1F5QBV4_9BACT</name>
<reference evidence="2 3" key="1">
    <citation type="journal article" date="2016" name="Nat. Commun.">
        <title>Thousands of microbial genomes shed light on interconnected biogeochemical processes in an aquifer system.</title>
        <authorList>
            <person name="Anantharaman K."/>
            <person name="Brown C.T."/>
            <person name="Hug L.A."/>
            <person name="Sharon I."/>
            <person name="Castelle C.J."/>
            <person name="Probst A.J."/>
            <person name="Thomas B.C."/>
            <person name="Singh A."/>
            <person name="Wilkins M.J."/>
            <person name="Karaoz U."/>
            <person name="Brodie E.L."/>
            <person name="Williams K.H."/>
            <person name="Hubbard S.S."/>
            <person name="Banfield J.F."/>
        </authorList>
    </citation>
    <scope>NUCLEOTIDE SEQUENCE [LARGE SCALE GENOMIC DNA]</scope>
</reference>
<dbReference type="Gene3D" id="3.20.100.30">
    <property type="entry name" value="VTC, catalytic tunnel domain"/>
    <property type="match status" value="1"/>
</dbReference>
<dbReference type="GO" id="GO:0006799">
    <property type="term" value="P:polyphosphate biosynthetic process"/>
    <property type="evidence" value="ECO:0007669"/>
    <property type="project" value="UniProtKB-ARBA"/>
</dbReference>
<dbReference type="InterPro" id="IPR018966">
    <property type="entry name" value="VTC_domain"/>
</dbReference>